<evidence type="ECO:0000256" key="7">
    <source>
        <dbReference type="ARBA" id="ARBA00023306"/>
    </source>
</evidence>
<reference evidence="15" key="1">
    <citation type="journal article" date="2016" name="Proc. Natl. Acad. Sci. U.S.A.">
        <title>Comparative genomics of biotechnologically important yeasts.</title>
        <authorList>
            <person name="Riley R."/>
            <person name="Haridas S."/>
            <person name="Wolfe K.H."/>
            <person name="Lopes M.R."/>
            <person name="Hittinger C.T."/>
            <person name="Goeker M."/>
            <person name="Salamov A.A."/>
            <person name="Wisecaver J.H."/>
            <person name="Long T.M."/>
            <person name="Calvey C.H."/>
            <person name="Aerts A.L."/>
            <person name="Barry K.W."/>
            <person name="Choi C."/>
            <person name="Clum A."/>
            <person name="Coughlan A.Y."/>
            <person name="Deshpande S."/>
            <person name="Douglass A.P."/>
            <person name="Hanson S.J."/>
            <person name="Klenk H.-P."/>
            <person name="LaButti K.M."/>
            <person name="Lapidus A."/>
            <person name="Lindquist E.A."/>
            <person name="Lipzen A.M."/>
            <person name="Meier-Kolthoff J.P."/>
            <person name="Ohm R.A."/>
            <person name="Otillar R.P."/>
            <person name="Pangilinan J.L."/>
            <person name="Peng Y."/>
            <person name="Rokas A."/>
            <person name="Rosa C.A."/>
            <person name="Scheuner C."/>
            <person name="Sibirny A.A."/>
            <person name="Slot J.C."/>
            <person name="Stielow J.B."/>
            <person name="Sun H."/>
            <person name="Kurtzman C.P."/>
            <person name="Blackwell M."/>
            <person name="Grigoriev I.V."/>
            <person name="Jeffries T.W."/>
        </authorList>
    </citation>
    <scope>NUCLEOTIDE SEQUENCE [LARGE SCALE GENOMIC DNA]</scope>
    <source>
        <strain evidence="15">NRRL Y-1626</strain>
    </source>
</reference>
<comment type="caution">
    <text evidence="14">The sequence shown here is derived from an EMBL/GenBank/DDBJ whole genome shotgun (WGS) entry which is preliminary data.</text>
</comment>
<dbReference type="PANTHER" id="PTHR23113:SF363">
    <property type="entry name" value="PROTEIN SON OF SEVENLESS"/>
    <property type="match status" value="1"/>
</dbReference>
<evidence type="ECO:0000256" key="6">
    <source>
        <dbReference type="ARBA" id="ARBA00022776"/>
    </source>
</evidence>
<dbReference type="PROSITE" id="PS50009">
    <property type="entry name" value="RASGEF_CAT"/>
    <property type="match status" value="1"/>
</dbReference>
<keyword evidence="3" id="KW-0963">Cytoplasm</keyword>
<feature type="region of interest" description="Disordered" evidence="11">
    <location>
        <begin position="985"/>
        <end position="1007"/>
    </location>
</feature>
<dbReference type="InterPro" id="IPR008937">
    <property type="entry name" value="Ras-like_GEF"/>
</dbReference>
<feature type="compositionally biased region" description="Polar residues" evidence="11">
    <location>
        <begin position="1084"/>
        <end position="1102"/>
    </location>
</feature>
<feature type="compositionally biased region" description="Acidic residues" evidence="11">
    <location>
        <begin position="1268"/>
        <end position="1299"/>
    </location>
</feature>
<dbReference type="GO" id="GO:0005933">
    <property type="term" value="C:cellular bud"/>
    <property type="evidence" value="ECO:0007669"/>
    <property type="project" value="UniProtKB-SubCell"/>
</dbReference>
<evidence type="ECO:0000256" key="4">
    <source>
        <dbReference type="ARBA" id="ARBA00022618"/>
    </source>
</evidence>
<proteinExistence type="inferred from homology"/>
<feature type="compositionally biased region" description="Polar residues" evidence="11">
    <location>
        <begin position="1308"/>
        <end position="1319"/>
    </location>
</feature>
<dbReference type="EMBL" id="LXPE01000051">
    <property type="protein sequence ID" value="OBA25718.1"/>
    <property type="molecule type" value="Genomic_DNA"/>
</dbReference>
<accession>A0A1B7TAH3</accession>
<dbReference type="FunFam" id="1.10.840.10:FF:000019">
    <property type="entry name" value="Guanine nucleotide exchange factor LTE1"/>
    <property type="match status" value="1"/>
</dbReference>
<protein>
    <recommendedName>
        <fullName evidence="9">Guanine nucleotide exchange factor LTE1</fullName>
    </recommendedName>
</protein>
<evidence type="ECO:0000256" key="9">
    <source>
        <dbReference type="ARBA" id="ARBA00070837"/>
    </source>
</evidence>
<evidence type="ECO:0000259" key="13">
    <source>
        <dbReference type="PROSITE" id="PS50212"/>
    </source>
</evidence>
<keyword evidence="5 10" id="KW-0344">Guanine-nucleotide releasing factor</keyword>
<evidence type="ECO:0000256" key="11">
    <source>
        <dbReference type="SAM" id="MobiDB-lite"/>
    </source>
</evidence>
<dbReference type="InterPro" id="IPR036964">
    <property type="entry name" value="RASGEF_cat_dom_sf"/>
</dbReference>
<dbReference type="GO" id="GO:0005085">
    <property type="term" value="F:guanyl-nucleotide exchange factor activity"/>
    <property type="evidence" value="ECO:0007669"/>
    <property type="project" value="UniProtKB-KW"/>
</dbReference>
<dbReference type="SUPFAM" id="SSF48366">
    <property type="entry name" value="Ras GEF"/>
    <property type="match status" value="1"/>
</dbReference>
<comment type="similarity">
    <text evidence="8">Belongs to the LTE1 family.</text>
</comment>
<dbReference type="Gene3D" id="1.10.840.10">
    <property type="entry name" value="Ras guanine-nucleotide exchange factors catalytic domain"/>
    <property type="match status" value="1"/>
</dbReference>
<feature type="domain" description="Ras-GEF" evidence="12">
    <location>
        <begin position="1419"/>
        <end position="1661"/>
    </location>
</feature>
<dbReference type="GO" id="GO:0051301">
    <property type="term" value="P:cell division"/>
    <property type="evidence" value="ECO:0007669"/>
    <property type="project" value="UniProtKB-KW"/>
</dbReference>
<sequence>MEETNQNNSIPKTIFDDVNKEQHYFSIFESYSYFPKPSNYVMEQINIYSKNSNDIIEKKIVKSTLEGLVIHLTNPIDSVDYNNMHDFFIIYRDFMNSERLLEITLYRLKWSISKLLPINMNDLKDDNTFNINNIPTLNSSSNLSMSNDEELIKLYAIIVIRVFVMVRHWITNYFIEDFFYNDTLFYSFVTFFDKDLVENLSPLVFDNQEYKNLKIVLNCIVTLKKQWVHKLNECFIDPYYENTPDSKNNNNSTNEWFRYNLAIYQNHPETKLHNSKRMSIFALKNSIDPIARNKSFLNIIGTQSIQLPNSQENKSSMITTLQNNNGARSTSKSKQSILFPKNFNYMTIQNEEEPSRIISEDSNTISPNYRNFSGVSSSKNASVISDSNQHMSIIDIPKNNRRMISLSTNNDSLRDSEASSGKLDFIQVLNVPETSTIDMILPSTPAKKLEFTISLDDLIEDQNNFINSKEQLDGTENTKTAGSDLSVRQSIYGLLNKWGTTSENIHKPTEADIEEVVSVISVEQENPAEEQEVKAPPAVVSQNNDTKEVNKFVRYVFSIAAINPNNNNNNNNNNNEREEEELKKLKNKEYVKNLIKEGEHRFDILSARSIDEVQYLINRESDQLQDTVVESSKSIDENGDEVELSQMDNLNLYNTVVKMANTVLSSNHKNNIKSKSISLLSINETTQTTPLNVNTNITTSQTLTYESPEKDSNNYLNFATSPFLRSIEKTKSDFANRDWMKKSPSIKKKQAADFNESIGSDIHREEPLTPTPAKHMSKHFDNNNNGNDVSNNVGGLSDSASSELKLKLPDSKGTILASISSNEEKQENITEASEANETILELPSSTSKATPSRSVSENSHLRKEHMRTSSIQSYQSMYSYIKQDLPKARNSGRISISSGNHNNRLSGKTKRYGSLKLAGFSSDEHNINLSDDNNSDYNHIRNKSVSRTPSLMTSPSFIDKDELFQQQEDELKQLSAKMSSTSLRKSSLITNSKSQRNSGNNLKNSGVFNEIRDTTPFETPLINSNSHIKMSPTFTNISNLITNPKEPLKRSIVSADERESGSAVSSVNTELLFHDAISSLDNTLTQKNSDVSNGNQEPSSSMPRRWTAGLDLHLSDLEPLAEQDSDDQKVTEIEEFYESSDKDEEINKPDLASKPNDLRKLFQQQFQSHDEDSNVPDNRLSYMIYGDDASNEEIYEAEIFEKKHNLESAPKEIAKYDDNEQPYLSEEEEVAVGGEILNKDHGDDADFQGENPLELAMRKLEGTFDEITYGDDDEKEEENNENIDNIDDNENQVSEEELSFGEKDESNDQCSPLKNSSNGITKSKSVNNIFFHNKRSSILVQNRRKTLLSTTNLSEDQQQNLFINYKVESFSPEKTGGLKGNEMSTGMYINDLLSDYTIRDNTLLISNYKEHIPFILMYGSRDIAQQMTLIERDVLNEVDWKSLLQLQMNENLKTYTSWLEVLVNQDELSGIDLGVARFNLTVDWIISEIVLTRDIKLKRNVLQKYIHVAEHCIRLQNFNTSMQIVLALSSIEVQYFKESWRLVEPGDMLSWAEMKNLFSSEYDDYKGLRELMNDMEPIRGCLPFLVLYLSDLKNLANKSTFFHSNHDIVNYQKFHTLASIVKNFIQRVNWGIEFYKLESNPQLLSKCLYISSLKEYEIAQIINEGYDY</sequence>
<dbReference type="SMART" id="SM00147">
    <property type="entry name" value="RasGEF"/>
    <property type="match status" value="1"/>
</dbReference>
<dbReference type="PANTHER" id="PTHR23113">
    <property type="entry name" value="GUANINE NUCLEOTIDE EXCHANGE FACTOR"/>
    <property type="match status" value="1"/>
</dbReference>
<evidence type="ECO:0000259" key="12">
    <source>
        <dbReference type="PROSITE" id="PS50009"/>
    </source>
</evidence>
<feature type="region of interest" description="Disordered" evidence="11">
    <location>
        <begin position="757"/>
        <end position="799"/>
    </location>
</feature>
<evidence type="ECO:0000256" key="5">
    <source>
        <dbReference type="ARBA" id="ARBA00022658"/>
    </source>
</evidence>
<keyword evidence="4" id="KW-0132">Cell division</keyword>
<dbReference type="CDD" id="cd06224">
    <property type="entry name" value="REM"/>
    <property type="match status" value="1"/>
</dbReference>
<dbReference type="Proteomes" id="UP000092321">
    <property type="component" value="Unassembled WGS sequence"/>
</dbReference>
<dbReference type="InterPro" id="IPR001895">
    <property type="entry name" value="RASGEF_cat_dom"/>
</dbReference>
<dbReference type="GO" id="GO:0007265">
    <property type="term" value="P:Ras protein signal transduction"/>
    <property type="evidence" value="ECO:0007669"/>
    <property type="project" value="TreeGrafter"/>
</dbReference>
<evidence type="ECO:0000256" key="8">
    <source>
        <dbReference type="ARBA" id="ARBA00061443"/>
    </source>
</evidence>
<evidence type="ECO:0000256" key="10">
    <source>
        <dbReference type="PROSITE-ProRule" id="PRU00168"/>
    </source>
</evidence>
<evidence type="ECO:0000256" key="2">
    <source>
        <dbReference type="ARBA" id="ARBA00004496"/>
    </source>
</evidence>
<evidence type="ECO:0000313" key="14">
    <source>
        <dbReference type="EMBL" id="OBA25718.1"/>
    </source>
</evidence>
<dbReference type="GO" id="GO:0005737">
    <property type="term" value="C:cytoplasm"/>
    <property type="evidence" value="ECO:0007669"/>
    <property type="project" value="UniProtKB-SubCell"/>
</dbReference>
<feature type="region of interest" description="Disordered" evidence="11">
    <location>
        <begin position="1268"/>
        <end position="1319"/>
    </location>
</feature>
<feature type="domain" description="N-terminal Ras-GEF" evidence="13">
    <location>
        <begin position="56"/>
        <end position="221"/>
    </location>
</feature>
<comment type="subcellular location">
    <subcellularLocation>
        <location evidence="1">Bud</location>
    </subcellularLocation>
    <subcellularLocation>
        <location evidence="2">Cytoplasm</location>
    </subcellularLocation>
</comment>
<dbReference type="PROSITE" id="PS50212">
    <property type="entry name" value="RASGEF_NTER"/>
    <property type="match status" value="1"/>
</dbReference>
<keyword evidence="15" id="KW-1185">Reference proteome</keyword>
<dbReference type="InterPro" id="IPR023578">
    <property type="entry name" value="Ras_GEF_dom_sf"/>
</dbReference>
<dbReference type="InterPro" id="IPR000651">
    <property type="entry name" value="Ras-like_Gua-exchang_fac_N"/>
</dbReference>
<dbReference type="GO" id="GO:0005886">
    <property type="term" value="C:plasma membrane"/>
    <property type="evidence" value="ECO:0007669"/>
    <property type="project" value="TreeGrafter"/>
</dbReference>
<feature type="compositionally biased region" description="Polar residues" evidence="11">
    <location>
        <begin position="843"/>
        <end position="858"/>
    </location>
</feature>
<feature type="region of interest" description="Disordered" evidence="11">
    <location>
        <begin position="1084"/>
        <end position="1104"/>
    </location>
</feature>
<organism evidence="14 15">
    <name type="scientific">Hanseniaspora valbyensis NRRL Y-1626</name>
    <dbReference type="NCBI Taxonomy" id="766949"/>
    <lineage>
        <taxon>Eukaryota</taxon>
        <taxon>Fungi</taxon>
        <taxon>Dikarya</taxon>
        <taxon>Ascomycota</taxon>
        <taxon>Saccharomycotina</taxon>
        <taxon>Saccharomycetes</taxon>
        <taxon>Saccharomycodales</taxon>
        <taxon>Saccharomycodaceae</taxon>
        <taxon>Hanseniaspora</taxon>
    </lineage>
</organism>
<dbReference type="Pfam" id="PF00617">
    <property type="entry name" value="RasGEF"/>
    <property type="match status" value="1"/>
</dbReference>
<dbReference type="Gene3D" id="1.20.870.10">
    <property type="entry name" value="Son of sevenless (SoS) protein Chain: S domain 1"/>
    <property type="match status" value="1"/>
</dbReference>
<keyword evidence="7" id="KW-0131">Cell cycle</keyword>
<feature type="compositionally biased region" description="Low complexity" evidence="11">
    <location>
        <begin position="782"/>
        <end position="795"/>
    </location>
</feature>
<dbReference type="OrthoDB" id="10254377at2759"/>
<keyword evidence="6" id="KW-0498">Mitosis</keyword>
<dbReference type="Pfam" id="PF00618">
    <property type="entry name" value="RasGEF_N"/>
    <property type="match status" value="1"/>
</dbReference>
<evidence type="ECO:0000256" key="1">
    <source>
        <dbReference type="ARBA" id="ARBA00004378"/>
    </source>
</evidence>
<evidence type="ECO:0000313" key="15">
    <source>
        <dbReference type="Proteomes" id="UP000092321"/>
    </source>
</evidence>
<evidence type="ECO:0000256" key="3">
    <source>
        <dbReference type="ARBA" id="ARBA00022490"/>
    </source>
</evidence>
<name>A0A1B7TAH3_9ASCO</name>
<feature type="region of interest" description="Disordered" evidence="11">
    <location>
        <begin position="840"/>
        <end position="870"/>
    </location>
</feature>
<gene>
    <name evidence="14" type="ORF">HANVADRAFT_53716</name>
</gene>